<evidence type="ECO:0000313" key="2">
    <source>
        <dbReference type="EMBL" id="KAK7408625.1"/>
    </source>
</evidence>
<proteinExistence type="predicted"/>
<feature type="domain" description="DUF7069" evidence="1">
    <location>
        <begin position="70"/>
        <end position="99"/>
    </location>
</feature>
<dbReference type="EMBL" id="JAZAVJ010000179">
    <property type="protein sequence ID" value="KAK7408625.1"/>
    <property type="molecule type" value="Genomic_DNA"/>
</dbReference>
<organism evidence="2 3">
    <name type="scientific">Neonectria punicea</name>
    <dbReference type="NCBI Taxonomy" id="979145"/>
    <lineage>
        <taxon>Eukaryota</taxon>
        <taxon>Fungi</taxon>
        <taxon>Dikarya</taxon>
        <taxon>Ascomycota</taxon>
        <taxon>Pezizomycotina</taxon>
        <taxon>Sordariomycetes</taxon>
        <taxon>Hypocreomycetidae</taxon>
        <taxon>Hypocreales</taxon>
        <taxon>Nectriaceae</taxon>
        <taxon>Neonectria</taxon>
    </lineage>
</organism>
<reference evidence="2 3" key="1">
    <citation type="journal article" date="2025" name="Microbiol. Resour. Announc.">
        <title>Draft genome sequences for Neonectria magnoliae and Neonectria punicea, canker pathogens of Liriodendron tulipifera and Acer saccharum in West Virginia.</title>
        <authorList>
            <person name="Petronek H.M."/>
            <person name="Kasson M.T."/>
            <person name="Metheny A.M."/>
            <person name="Stauder C.M."/>
            <person name="Lovett B."/>
            <person name="Lynch S.C."/>
            <person name="Garnas J.R."/>
            <person name="Kasson L.R."/>
            <person name="Stajich J.E."/>
        </authorList>
    </citation>
    <scope>NUCLEOTIDE SEQUENCE [LARGE SCALE GENOMIC DNA]</scope>
    <source>
        <strain evidence="2 3">NRRL 64653</strain>
    </source>
</reference>
<dbReference type="Pfam" id="PF23239">
    <property type="entry name" value="DUF7069"/>
    <property type="match status" value="1"/>
</dbReference>
<dbReference type="Proteomes" id="UP001498476">
    <property type="component" value="Unassembled WGS sequence"/>
</dbReference>
<evidence type="ECO:0000313" key="3">
    <source>
        <dbReference type="Proteomes" id="UP001498476"/>
    </source>
</evidence>
<keyword evidence="3" id="KW-1185">Reference proteome</keyword>
<accession>A0ABR1GTA7</accession>
<name>A0ABR1GTA7_9HYPO</name>
<sequence length="165" mass="19071">MSRFAKSSELKLKFLVTSRPYEDLEKSFKKFPATAAYLHFDGEDKSEQIGREIDLVVDARVPDITAGFDADDQRKISERLKSMEHRTYLWLHLTFDIIERSPSIYGKRSDVEDLLRNLPSDVAEAYEKILRRNETGSTAQNYPSFIRRQESFSFILNDKVNGKGA</sequence>
<evidence type="ECO:0000259" key="1">
    <source>
        <dbReference type="Pfam" id="PF23239"/>
    </source>
</evidence>
<gene>
    <name evidence="2" type="ORF">QQX98_009189</name>
</gene>
<comment type="caution">
    <text evidence="2">The sequence shown here is derived from an EMBL/GenBank/DDBJ whole genome shotgun (WGS) entry which is preliminary data.</text>
</comment>
<dbReference type="InterPro" id="IPR055497">
    <property type="entry name" value="DUF7069"/>
</dbReference>
<protein>
    <recommendedName>
        <fullName evidence="1">DUF7069 domain-containing protein</fullName>
    </recommendedName>
</protein>